<keyword evidence="6" id="KW-1185">Reference proteome</keyword>
<keyword evidence="1" id="KW-0805">Transcription regulation</keyword>
<evidence type="ECO:0000259" key="4">
    <source>
        <dbReference type="SMART" id="SM00895"/>
    </source>
</evidence>
<evidence type="ECO:0000256" key="3">
    <source>
        <dbReference type="ARBA" id="ARBA00023163"/>
    </source>
</evidence>
<gene>
    <name evidence="5" type="ORF">GCM10025883_01210</name>
</gene>
<dbReference type="SUPFAM" id="SSF48008">
    <property type="entry name" value="GntR ligand-binding domain-like"/>
    <property type="match status" value="1"/>
</dbReference>
<dbReference type="PANTHER" id="PTHR43537:SF24">
    <property type="entry name" value="GLUCONATE OPERON TRANSCRIPTIONAL REPRESSOR"/>
    <property type="match status" value="1"/>
</dbReference>
<protein>
    <submittedName>
        <fullName evidence="5">GntR family transcriptional regulator</fullName>
    </submittedName>
</protein>
<dbReference type="PANTHER" id="PTHR43537">
    <property type="entry name" value="TRANSCRIPTIONAL REGULATOR, GNTR FAMILY"/>
    <property type="match status" value="1"/>
</dbReference>
<dbReference type="InterPro" id="IPR011711">
    <property type="entry name" value="GntR_C"/>
</dbReference>
<feature type="domain" description="GntR C-terminal" evidence="4">
    <location>
        <begin position="39"/>
        <end position="161"/>
    </location>
</feature>
<dbReference type="InterPro" id="IPR008920">
    <property type="entry name" value="TF_FadR/GntR_C"/>
</dbReference>
<dbReference type="Gene3D" id="1.20.120.530">
    <property type="entry name" value="GntR ligand-binding domain-like"/>
    <property type="match status" value="1"/>
</dbReference>
<keyword evidence="2" id="KW-0238">DNA-binding</keyword>
<reference evidence="6" key="1">
    <citation type="journal article" date="2019" name="Int. J. Syst. Evol. Microbiol.">
        <title>The Global Catalogue of Microorganisms (GCM) 10K type strain sequencing project: providing services to taxonomists for standard genome sequencing and annotation.</title>
        <authorList>
            <consortium name="The Broad Institute Genomics Platform"/>
            <consortium name="The Broad Institute Genome Sequencing Center for Infectious Disease"/>
            <person name="Wu L."/>
            <person name="Ma J."/>
        </authorList>
    </citation>
    <scope>NUCLEOTIDE SEQUENCE [LARGE SCALE GENOMIC DNA]</scope>
    <source>
        <strain evidence="6">NBRC 113072</strain>
    </source>
</reference>
<evidence type="ECO:0000313" key="6">
    <source>
        <dbReference type="Proteomes" id="UP001157126"/>
    </source>
</evidence>
<evidence type="ECO:0000256" key="2">
    <source>
        <dbReference type="ARBA" id="ARBA00023125"/>
    </source>
</evidence>
<dbReference type="SMART" id="SM00895">
    <property type="entry name" value="FCD"/>
    <property type="match status" value="1"/>
</dbReference>
<sequence length="172" mass="19188">MSRGTVREALRELQAAGLVDADARGRLHVHTPDDREIAELFQVRGALEGLAARAITGNERRADIVAELRRHLPPASVVGDFSDHMNRDLAFHERMVRLSENSILLDAWSGLQDRMRIIFFARGGDRPSTIMTRDHHLPIVDAIASGDHRAAHDTLVAHMEQAARLWVDAPAR</sequence>
<keyword evidence="3" id="KW-0804">Transcription</keyword>
<evidence type="ECO:0000313" key="5">
    <source>
        <dbReference type="EMBL" id="GMA38076.1"/>
    </source>
</evidence>
<proteinExistence type="predicted"/>
<evidence type="ECO:0000256" key="1">
    <source>
        <dbReference type="ARBA" id="ARBA00023015"/>
    </source>
</evidence>
<dbReference type="Pfam" id="PF07729">
    <property type="entry name" value="FCD"/>
    <property type="match status" value="1"/>
</dbReference>
<name>A0ABQ6IKV5_9MICO</name>
<comment type="caution">
    <text evidence="5">The sequence shown here is derived from an EMBL/GenBank/DDBJ whole genome shotgun (WGS) entry which is preliminary data.</text>
</comment>
<accession>A0ABQ6IKV5</accession>
<organism evidence="5 6">
    <name type="scientific">Mobilicoccus caccae</name>
    <dbReference type="NCBI Taxonomy" id="1859295"/>
    <lineage>
        <taxon>Bacteria</taxon>
        <taxon>Bacillati</taxon>
        <taxon>Actinomycetota</taxon>
        <taxon>Actinomycetes</taxon>
        <taxon>Micrococcales</taxon>
        <taxon>Dermatophilaceae</taxon>
        <taxon>Mobilicoccus</taxon>
    </lineage>
</organism>
<dbReference type="EMBL" id="BSUO01000001">
    <property type="protein sequence ID" value="GMA38076.1"/>
    <property type="molecule type" value="Genomic_DNA"/>
</dbReference>
<dbReference type="Proteomes" id="UP001157126">
    <property type="component" value="Unassembled WGS sequence"/>
</dbReference>